<sequence>MKKKWMWIIGIVAIIGLLAIALILRQVNSSSEDKDGYDTYKVEKESPLNLEGKASPHAVKTYNNNSQIGTYISTQVDDGQTVKQGEPLINYDVNNSKRQQLANKVDEAQASVNEDYRNINQNPNNNDLQKKLTQDQSALSEAQQQLSQYDKQVNDSVYAAFDGKVDIKNSENVSDGQPILQLVSKEPQIKTTVSEFDLEKIKEGDKVNVKITSNGKTGKGEIKKISELPKSYEEQLGESSGASAASAGAGEGDEGAGTAATQSSNPVTSDPSGGNDSESSKYTVIIGDLDIPVRAGYSMDVKVPLDSIKLPKSVLTKDNNVFVVNKDNKVEKRDISIDKVNGEIFVRKGLKKGDTLIKNPKNTMNDGDKVEVSS</sequence>
<evidence type="ECO:0000256" key="2">
    <source>
        <dbReference type="SAM" id="MobiDB-lite"/>
    </source>
</evidence>
<dbReference type="GO" id="GO:0015562">
    <property type="term" value="F:efflux transmembrane transporter activity"/>
    <property type="evidence" value="ECO:0007669"/>
    <property type="project" value="TreeGrafter"/>
</dbReference>
<dbReference type="EMBL" id="FMPG01000013">
    <property type="protein sequence ID" value="SCT33942.1"/>
    <property type="molecule type" value="Genomic_DNA"/>
</dbReference>
<gene>
    <name evidence="6" type="ORF">SAMEA2297795_02281</name>
    <name evidence="5" type="ORF">SAMEA2297796_02086</name>
</gene>
<feature type="domain" description="YknX-like beta-barrel" evidence="4">
    <location>
        <begin position="188"/>
        <end position="240"/>
    </location>
</feature>
<proteinExistence type="predicted"/>
<feature type="compositionally biased region" description="Low complexity" evidence="2">
    <location>
        <begin position="237"/>
        <end position="248"/>
    </location>
</feature>
<dbReference type="GO" id="GO:1990281">
    <property type="term" value="C:efflux pump complex"/>
    <property type="evidence" value="ECO:0007669"/>
    <property type="project" value="TreeGrafter"/>
</dbReference>
<evidence type="ECO:0000256" key="1">
    <source>
        <dbReference type="SAM" id="Coils"/>
    </source>
</evidence>
<organism evidence="6 8">
    <name type="scientific">Staphylococcus caeli</name>
    <dbReference type="NCBI Taxonomy" id="2201815"/>
    <lineage>
        <taxon>Bacteria</taxon>
        <taxon>Bacillati</taxon>
        <taxon>Bacillota</taxon>
        <taxon>Bacilli</taxon>
        <taxon>Bacillales</taxon>
        <taxon>Staphylococcaceae</taxon>
        <taxon>Staphylococcus</taxon>
    </lineage>
</organism>
<reference evidence="5 7" key="2">
    <citation type="submission" date="2016-09" db="EMBL/GenBank/DDBJ databases">
        <authorList>
            <consortium name="Pathogen Informatics"/>
            <person name="Sun Q."/>
            <person name="Inoue M."/>
        </authorList>
    </citation>
    <scope>NUCLEOTIDE SEQUENCE [LARGE SCALE GENOMIC DNA]</scope>
    <source>
        <strain evidence="5 7">82C</strain>
    </source>
</reference>
<dbReference type="Proteomes" id="UP000095412">
    <property type="component" value="Unassembled WGS sequence"/>
</dbReference>
<feature type="domain" description="Multidrug resistance protein MdtA-like C-terminal permuted SH3" evidence="3">
    <location>
        <begin position="318"/>
        <end position="357"/>
    </location>
</feature>
<feature type="region of interest" description="Disordered" evidence="2">
    <location>
        <begin position="232"/>
        <end position="280"/>
    </location>
</feature>
<dbReference type="Gene3D" id="2.40.50.100">
    <property type="match status" value="1"/>
</dbReference>
<evidence type="ECO:0000313" key="8">
    <source>
        <dbReference type="Proteomes" id="UP000095768"/>
    </source>
</evidence>
<dbReference type="Proteomes" id="UP000095768">
    <property type="component" value="Unassembled WGS sequence"/>
</dbReference>
<feature type="compositionally biased region" description="Polar residues" evidence="2">
    <location>
        <begin position="261"/>
        <end position="280"/>
    </location>
</feature>
<evidence type="ECO:0000313" key="5">
    <source>
        <dbReference type="EMBL" id="SCT28185.1"/>
    </source>
</evidence>
<dbReference type="Pfam" id="PF25967">
    <property type="entry name" value="RND-MFP_C"/>
    <property type="match status" value="1"/>
</dbReference>
<dbReference type="RefSeq" id="WP_069996248.1">
    <property type="nucleotide sequence ID" value="NZ_FMPG01000013.1"/>
</dbReference>
<dbReference type="Gene3D" id="2.40.420.20">
    <property type="match status" value="1"/>
</dbReference>
<keyword evidence="7" id="KW-1185">Reference proteome</keyword>
<dbReference type="Gene3D" id="2.40.30.170">
    <property type="match status" value="1"/>
</dbReference>
<evidence type="ECO:0000259" key="3">
    <source>
        <dbReference type="Pfam" id="PF25967"/>
    </source>
</evidence>
<evidence type="ECO:0000259" key="4">
    <source>
        <dbReference type="Pfam" id="PF25990"/>
    </source>
</evidence>
<feature type="coiled-coil region" evidence="1">
    <location>
        <begin position="125"/>
        <end position="152"/>
    </location>
</feature>
<dbReference type="OrthoDB" id="2411684at2"/>
<keyword evidence="1" id="KW-0175">Coiled coil</keyword>
<evidence type="ECO:0000313" key="6">
    <source>
        <dbReference type="EMBL" id="SCT33942.1"/>
    </source>
</evidence>
<dbReference type="AlphaFoldDB" id="A0A1D4PZE6"/>
<protein>
    <submittedName>
        <fullName evidence="6">RND efflux transporter</fullName>
    </submittedName>
</protein>
<dbReference type="EMBL" id="FMPI01000017">
    <property type="protein sequence ID" value="SCT28185.1"/>
    <property type="molecule type" value="Genomic_DNA"/>
</dbReference>
<dbReference type="PANTHER" id="PTHR30469">
    <property type="entry name" value="MULTIDRUG RESISTANCE PROTEIN MDTA"/>
    <property type="match status" value="1"/>
</dbReference>
<accession>A0A1D4PZE6</accession>
<name>A0A1D4PZE6_9STAP</name>
<dbReference type="InterPro" id="IPR058636">
    <property type="entry name" value="Beta-barrel_YknX"/>
</dbReference>
<reference evidence="6 8" key="1">
    <citation type="submission" date="2016-09" db="EMBL/GenBank/DDBJ databases">
        <authorList>
            <consortium name="Pathogen Informatics"/>
        </authorList>
    </citation>
    <scope>NUCLEOTIDE SEQUENCE [LARGE SCALE GENOMIC DNA]</scope>
    <source>
        <strain evidence="6 8">82B</strain>
    </source>
</reference>
<dbReference type="InterPro" id="IPR058627">
    <property type="entry name" value="MdtA-like_C"/>
</dbReference>
<evidence type="ECO:0000313" key="7">
    <source>
        <dbReference type="Proteomes" id="UP000095412"/>
    </source>
</evidence>
<dbReference type="Pfam" id="PF25990">
    <property type="entry name" value="Beta-barrel_YknX"/>
    <property type="match status" value="1"/>
</dbReference>